<gene>
    <name evidence="7" type="primary">proA</name>
    <name evidence="9" type="ORF">H4W80_004556</name>
</gene>
<evidence type="ECO:0000256" key="5">
    <source>
        <dbReference type="ARBA" id="ARBA00023002"/>
    </source>
</evidence>
<evidence type="ECO:0000256" key="6">
    <source>
        <dbReference type="ARBA" id="ARBA00049024"/>
    </source>
</evidence>
<reference evidence="9 10" key="1">
    <citation type="submission" date="2020-10" db="EMBL/GenBank/DDBJ databases">
        <title>Sequencing the genomes of 1000 actinobacteria strains.</title>
        <authorList>
            <person name="Klenk H.-P."/>
        </authorList>
    </citation>
    <scope>NUCLEOTIDE SEQUENCE [LARGE SCALE GENOMIC DNA]</scope>
    <source>
        <strain evidence="9 10">DSM 43173</strain>
    </source>
</reference>
<accession>A0ABR9M079</accession>
<dbReference type="Gene3D" id="3.40.605.10">
    <property type="entry name" value="Aldehyde Dehydrogenase, Chain A, domain 1"/>
    <property type="match status" value="1"/>
</dbReference>
<evidence type="ECO:0000313" key="10">
    <source>
        <dbReference type="Proteomes" id="UP000633509"/>
    </source>
</evidence>
<dbReference type="InterPro" id="IPR000965">
    <property type="entry name" value="GPR_dom"/>
</dbReference>
<dbReference type="EC" id="1.2.1.41" evidence="7"/>
<dbReference type="PANTHER" id="PTHR11063">
    <property type="entry name" value="GLUTAMATE SEMIALDEHYDE DEHYDROGENASE"/>
    <property type="match status" value="1"/>
</dbReference>
<dbReference type="InterPro" id="IPR016163">
    <property type="entry name" value="Ald_DH_C"/>
</dbReference>
<dbReference type="Proteomes" id="UP000633509">
    <property type="component" value="Unassembled WGS sequence"/>
</dbReference>
<organism evidence="9 10">
    <name type="scientific">Nonomuraea angiospora</name>
    <dbReference type="NCBI Taxonomy" id="46172"/>
    <lineage>
        <taxon>Bacteria</taxon>
        <taxon>Bacillati</taxon>
        <taxon>Actinomycetota</taxon>
        <taxon>Actinomycetes</taxon>
        <taxon>Streptosporangiales</taxon>
        <taxon>Streptosporangiaceae</taxon>
        <taxon>Nonomuraea</taxon>
    </lineage>
</organism>
<comment type="function">
    <text evidence="7">Catalyzes the NADPH-dependent reduction of L-glutamate 5-phosphate into L-glutamate 5-semialdehyde and phosphate. The product spontaneously undergoes cyclization to form 1-pyrroline-5-carboxylate.</text>
</comment>
<dbReference type="Pfam" id="PF00171">
    <property type="entry name" value="Aldedh"/>
    <property type="match status" value="1"/>
</dbReference>
<dbReference type="CDD" id="cd07079">
    <property type="entry name" value="ALDH_F18-19_ProA-GPR"/>
    <property type="match status" value="1"/>
</dbReference>
<dbReference type="PIRSF" id="PIRSF000151">
    <property type="entry name" value="GPR"/>
    <property type="match status" value="1"/>
</dbReference>
<evidence type="ECO:0000256" key="4">
    <source>
        <dbReference type="ARBA" id="ARBA00022857"/>
    </source>
</evidence>
<dbReference type="InterPro" id="IPR012134">
    <property type="entry name" value="Glu-5-SA_DH"/>
</dbReference>
<evidence type="ECO:0000256" key="2">
    <source>
        <dbReference type="ARBA" id="ARBA00022605"/>
    </source>
</evidence>
<keyword evidence="7" id="KW-0963">Cytoplasm</keyword>
<dbReference type="NCBIfam" id="NF001221">
    <property type="entry name" value="PRK00197.1"/>
    <property type="match status" value="1"/>
</dbReference>
<dbReference type="InterPro" id="IPR016162">
    <property type="entry name" value="Ald_DH_N"/>
</dbReference>
<sequence length="424" mass="44204">MSAEFLKVAQAAREAAAELAPLPRAPKDRALRAVADALVAHAAEIVEANAKDVDQARAQGTSEAMIDRLRLDEARVAAIAEAVRQVADLPDPVGEVVRGGTLPNGLELRQLRVPLGVIGIIYEGRPNVTVDAAALCLKSGNAVLLRGSSSAYSSNTALVKVMQDALEGTEVPAGAVQLVPGQTRDSVKELMRARGLVDVLIPRGGASLINSVVEESTVPVIETGVGNCHVYVDAEADVDLAVQILVNAKAQRPSVCNAAETFLVHEDVAAAFVPRALAALAEAGVTVHGDDRIAGYGSGVVPVTEDDFYAEYLSLDIAAAVVGSLEEAVAHIRKYGSGHTDAIVTRSQRAARRFVTLVDSAAVAVNASTRFTDGGEFGFGAEIGISTQKLHARGPMGLPELTSTKWIYTGEGHLRTSEGTVVAG</sequence>
<comment type="catalytic activity">
    <reaction evidence="6 7">
        <text>L-glutamate 5-semialdehyde + phosphate + NADP(+) = L-glutamyl 5-phosphate + NADPH + H(+)</text>
        <dbReference type="Rhea" id="RHEA:19541"/>
        <dbReference type="ChEBI" id="CHEBI:15378"/>
        <dbReference type="ChEBI" id="CHEBI:43474"/>
        <dbReference type="ChEBI" id="CHEBI:57783"/>
        <dbReference type="ChEBI" id="CHEBI:58066"/>
        <dbReference type="ChEBI" id="CHEBI:58274"/>
        <dbReference type="ChEBI" id="CHEBI:58349"/>
        <dbReference type="EC" id="1.2.1.41"/>
    </reaction>
</comment>
<dbReference type="SUPFAM" id="SSF53720">
    <property type="entry name" value="ALDH-like"/>
    <property type="match status" value="1"/>
</dbReference>
<feature type="domain" description="Aldehyde dehydrogenase" evidence="8">
    <location>
        <begin position="4"/>
        <end position="283"/>
    </location>
</feature>
<protein>
    <recommendedName>
        <fullName evidence="7">Gamma-glutamyl phosphate reductase</fullName>
        <shortName evidence="7">GPR</shortName>
        <ecNumber evidence="7">1.2.1.41</ecNumber>
    </recommendedName>
    <alternativeName>
        <fullName evidence="7">Glutamate-5-semialdehyde dehydrogenase</fullName>
    </alternativeName>
    <alternativeName>
        <fullName evidence="7">Glutamyl-gamma-semialdehyde dehydrogenase</fullName>
        <shortName evidence="7">GSA dehydrogenase</shortName>
    </alternativeName>
</protein>
<dbReference type="HAMAP" id="MF_00412">
    <property type="entry name" value="ProA"/>
    <property type="match status" value="1"/>
</dbReference>
<dbReference type="Gene3D" id="3.40.309.10">
    <property type="entry name" value="Aldehyde Dehydrogenase, Chain A, domain 2"/>
    <property type="match status" value="1"/>
</dbReference>
<keyword evidence="10" id="KW-1185">Reference proteome</keyword>
<evidence type="ECO:0000259" key="8">
    <source>
        <dbReference type="Pfam" id="PF00171"/>
    </source>
</evidence>
<evidence type="ECO:0000256" key="7">
    <source>
        <dbReference type="HAMAP-Rule" id="MF_00412"/>
    </source>
</evidence>
<comment type="subcellular location">
    <subcellularLocation>
        <location evidence="7">Cytoplasm</location>
    </subcellularLocation>
</comment>
<evidence type="ECO:0000313" key="9">
    <source>
        <dbReference type="EMBL" id="MBE1586298.1"/>
    </source>
</evidence>
<dbReference type="GO" id="GO:0004350">
    <property type="term" value="F:glutamate-5-semialdehyde dehydrogenase activity"/>
    <property type="evidence" value="ECO:0007669"/>
    <property type="project" value="UniProtKB-EC"/>
</dbReference>
<keyword evidence="3 7" id="KW-0641">Proline biosynthesis</keyword>
<dbReference type="InterPro" id="IPR020593">
    <property type="entry name" value="G-glutamylP_reductase_CS"/>
</dbReference>
<comment type="similarity">
    <text evidence="7">Belongs to the gamma-glutamyl phosphate reductase family.</text>
</comment>
<proteinExistence type="inferred from homology"/>
<dbReference type="PANTHER" id="PTHR11063:SF8">
    <property type="entry name" value="DELTA-1-PYRROLINE-5-CARBOXYLATE SYNTHASE"/>
    <property type="match status" value="1"/>
</dbReference>
<name>A0ABR9M079_9ACTN</name>
<dbReference type="EMBL" id="JADBEK010000001">
    <property type="protein sequence ID" value="MBE1586298.1"/>
    <property type="molecule type" value="Genomic_DNA"/>
</dbReference>
<keyword evidence="5 7" id="KW-0560">Oxidoreductase</keyword>
<dbReference type="PROSITE" id="PS01223">
    <property type="entry name" value="PROA"/>
    <property type="match status" value="1"/>
</dbReference>
<comment type="pathway">
    <text evidence="1 7">Amino-acid biosynthesis; L-proline biosynthesis; L-glutamate 5-semialdehyde from L-glutamate: step 2/2.</text>
</comment>
<keyword evidence="4 7" id="KW-0521">NADP</keyword>
<dbReference type="NCBIfam" id="TIGR00407">
    <property type="entry name" value="proA"/>
    <property type="match status" value="1"/>
</dbReference>
<dbReference type="InterPro" id="IPR016161">
    <property type="entry name" value="Ald_DH/histidinol_DH"/>
</dbReference>
<evidence type="ECO:0000256" key="3">
    <source>
        <dbReference type="ARBA" id="ARBA00022650"/>
    </source>
</evidence>
<dbReference type="InterPro" id="IPR015590">
    <property type="entry name" value="Aldehyde_DH_dom"/>
</dbReference>
<evidence type="ECO:0000256" key="1">
    <source>
        <dbReference type="ARBA" id="ARBA00004985"/>
    </source>
</evidence>
<comment type="caution">
    <text evidence="9">The sequence shown here is derived from an EMBL/GenBank/DDBJ whole genome shotgun (WGS) entry which is preliminary data.</text>
</comment>
<keyword evidence="2 7" id="KW-0028">Amino-acid biosynthesis</keyword>